<organism evidence="2 3">
    <name type="scientific">Ichthyophthirius multifiliis</name>
    <name type="common">White spot disease agent</name>
    <name type="synonym">Ich</name>
    <dbReference type="NCBI Taxonomy" id="5932"/>
    <lineage>
        <taxon>Eukaryota</taxon>
        <taxon>Sar</taxon>
        <taxon>Alveolata</taxon>
        <taxon>Ciliophora</taxon>
        <taxon>Intramacronucleata</taxon>
        <taxon>Oligohymenophorea</taxon>
        <taxon>Hymenostomatida</taxon>
        <taxon>Ophryoglenina</taxon>
        <taxon>Ichthyophthirius</taxon>
    </lineage>
</organism>
<keyword evidence="3" id="KW-1185">Reference proteome</keyword>
<dbReference type="InParanoid" id="G0R087"/>
<evidence type="ECO:0000313" key="3">
    <source>
        <dbReference type="Proteomes" id="UP000008983"/>
    </source>
</evidence>
<feature type="transmembrane region" description="Helical" evidence="1">
    <location>
        <begin position="29"/>
        <end position="46"/>
    </location>
</feature>
<protein>
    <submittedName>
        <fullName evidence="2">Paraoxonase 3, putative</fullName>
        <ecNumber evidence="2">3.1.8.1</ecNumber>
    </submittedName>
</protein>
<dbReference type="GO" id="GO:0004063">
    <property type="term" value="F:aryldialkylphosphatase activity"/>
    <property type="evidence" value="ECO:0007669"/>
    <property type="project" value="UniProtKB-EC"/>
</dbReference>
<keyword evidence="1" id="KW-0472">Membrane</keyword>
<dbReference type="GeneID" id="14905215"/>
<reference evidence="2 3" key="1">
    <citation type="submission" date="2011-07" db="EMBL/GenBank/DDBJ databases">
        <authorList>
            <person name="Coyne R."/>
            <person name="Brami D."/>
            <person name="Johnson J."/>
            <person name="Hostetler J."/>
            <person name="Hannick L."/>
            <person name="Clark T."/>
            <person name="Cassidy-Hanley D."/>
            <person name="Inman J."/>
        </authorList>
    </citation>
    <scope>NUCLEOTIDE SEQUENCE [LARGE SCALE GENOMIC DNA]</scope>
    <source>
        <strain evidence="2 3">G5</strain>
    </source>
</reference>
<dbReference type="Gene3D" id="2.120.10.30">
    <property type="entry name" value="TolB, C-terminal domain"/>
    <property type="match status" value="1"/>
</dbReference>
<dbReference type="eggNOG" id="ENOG502SFGC">
    <property type="taxonomic scope" value="Eukaryota"/>
</dbReference>
<dbReference type="EC" id="3.1.8.1" evidence="2"/>
<dbReference type="InterPro" id="IPR051288">
    <property type="entry name" value="Serum_paraoxonase/arylesterase"/>
</dbReference>
<dbReference type="AlphaFoldDB" id="G0R087"/>
<dbReference type="InterPro" id="IPR011042">
    <property type="entry name" value="6-blade_b-propeller_TolB-like"/>
</dbReference>
<proteinExistence type="predicted"/>
<keyword evidence="1" id="KW-0812">Transmembrane</keyword>
<dbReference type="EMBL" id="GL984182">
    <property type="protein sequence ID" value="EGR29119.1"/>
    <property type="molecule type" value="Genomic_DNA"/>
</dbReference>
<sequence length="412" mass="47742">MIYQLIFSLLIAVLIPSFFFQQKSFCIRISAISLLSLIIFISYTILKFGFFEQPIPIDIYSNCNYLENTIGPEDFAKVDSNSFLFSSNDNIQQWEIGGPNKTQNGHIYLLKMDKNLTSQYKLKLENFPQTIPFHPHGIYFRQEDQVLFVINHPYIFETPGDRIEIFKFNEQNKTLIYLQSIYFGQQYNGILNNLIVFDKGKLLVTQYLSTTDPKEGRTGRNKFRELADIAEVLFELEYTYVLSCLWKEEYNQQIALPQCTVLKNTKGTINNGITWDKEQNIVFVSDIGQSKINVYNLKKEDGNLEKTNEIQTLVQLDNINFDEENKQIIGGGLFRMIDYVNFIQGSKQKGEVLQNMDIYWCGILEINYQKNLQKIIYSNKNSPIGCTIAFKGQNNTLFIGNFGDKGIYKCQS</sequence>
<dbReference type="OrthoDB" id="432162at2759"/>
<keyword evidence="1" id="KW-1133">Transmembrane helix</keyword>
<dbReference type="RefSeq" id="XP_004030355.1">
    <property type="nucleotide sequence ID" value="XM_004030307.1"/>
</dbReference>
<accession>G0R087</accession>
<evidence type="ECO:0000313" key="2">
    <source>
        <dbReference type="EMBL" id="EGR29119.1"/>
    </source>
</evidence>
<dbReference type="PANTHER" id="PTHR11799:SF12">
    <property type="entry name" value="PARAOXONASE-RELATED"/>
    <property type="match status" value="1"/>
</dbReference>
<dbReference type="OMA" id="DNIEYQE"/>
<dbReference type="PANTHER" id="PTHR11799">
    <property type="entry name" value="PARAOXONASE"/>
    <property type="match status" value="1"/>
</dbReference>
<dbReference type="Proteomes" id="UP000008983">
    <property type="component" value="Unassembled WGS sequence"/>
</dbReference>
<dbReference type="SUPFAM" id="SSF63829">
    <property type="entry name" value="Calcium-dependent phosphotriesterase"/>
    <property type="match status" value="1"/>
</dbReference>
<name>G0R087_ICHMU</name>
<keyword evidence="2" id="KW-0378">Hydrolase</keyword>
<evidence type="ECO:0000256" key="1">
    <source>
        <dbReference type="SAM" id="Phobius"/>
    </source>
</evidence>
<gene>
    <name evidence="2" type="ORF">IMG5_162590</name>
</gene>